<dbReference type="InterPro" id="IPR024344">
    <property type="entry name" value="MDMPI_metal-binding"/>
</dbReference>
<dbReference type="SUPFAM" id="SSF109854">
    <property type="entry name" value="DinB/YfiT-like putative metalloenzymes"/>
    <property type="match status" value="1"/>
</dbReference>
<dbReference type="NCBIfam" id="TIGR03083">
    <property type="entry name" value="maleylpyruvate isomerase family mycothiol-dependent enzyme"/>
    <property type="match status" value="1"/>
</dbReference>
<dbReference type="AlphaFoldDB" id="A0A1H0JDK7"/>
<organism evidence="2 3">
    <name type="scientific">Nocardioides szechwanensis</name>
    <dbReference type="NCBI Taxonomy" id="1005944"/>
    <lineage>
        <taxon>Bacteria</taxon>
        <taxon>Bacillati</taxon>
        <taxon>Actinomycetota</taxon>
        <taxon>Actinomycetes</taxon>
        <taxon>Propionibacteriales</taxon>
        <taxon>Nocardioidaceae</taxon>
        <taxon>Nocardioides</taxon>
    </lineage>
</organism>
<protein>
    <submittedName>
        <fullName evidence="2">TIGR03086 family protein</fullName>
    </submittedName>
</protein>
<keyword evidence="3" id="KW-1185">Reference proteome</keyword>
<dbReference type="Gene3D" id="1.20.120.450">
    <property type="entry name" value="dinb family like domain"/>
    <property type="match status" value="1"/>
</dbReference>
<proteinExistence type="predicted"/>
<dbReference type="InterPro" id="IPR017517">
    <property type="entry name" value="Maleyloyr_isom"/>
</dbReference>
<gene>
    <name evidence="2" type="ORF">SAMN05192576_3996</name>
</gene>
<dbReference type="Pfam" id="PF11716">
    <property type="entry name" value="MDMPI_N"/>
    <property type="match status" value="1"/>
</dbReference>
<dbReference type="NCBIfam" id="TIGR03086">
    <property type="entry name" value="TIGR03086 family metal-binding protein"/>
    <property type="match status" value="1"/>
</dbReference>
<accession>A0A1H0JDK7</accession>
<dbReference type="InterPro" id="IPR034660">
    <property type="entry name" value="DinB/YfiT-like"/>
</dbReference>
<evidence type="ECO:0000259" key="1">
    <source>
        <dbReference type="Pfam" id="PF11716"/>
    </source>
</evidence>
<evidence type="ECO:0000313" key="3">
    <source>
        <dbReference type="Proteomes" id="UP000199004"/>
    </source>
</evidence>
<dbReference type="Proteomes" id="UP000199004">
    <property type="component" value="Unassembled WGS sequence"/>
</dbReference>
<name>A0A1H0JDK7_9ACTN</name>
<dbReference type="InterPro" id="IPR017520">
    <property type="entry name" value="CHP03086"/>
</dbReference>
<dbReference type="GO" id="GO:0046872">
    <property type="term" value="F:metal ion binding"/>
    <property type="evidence" value="ECO:0007669"/>
    <property type="project" value="InterPro"/>
</dbReference>
<dbReference type="EMBL" id="FNIC01000008">
    <property type="protein sequence ID" value="SDO41818.1"/>
    <property type="molecule type" value="Genomic_DNA"/>
</dbReference>
<evidence type="ECO:0000313" key="2">
    <source>
        <dbReference type="EMBL" id="SDO41818.1"/>
    </source>
</evidence>
<dbReference type="STRING" id="1005944.SAMN05192576_3996"/>
<reference evidence="2 3" key="1">
    <citation type="submission" date="2016-10" db="EMBL/GenBank/DDBJ databases">
        <authorList>
            <person name="de Groot N.N."/>
        </authorList>
    </citation>
    <scope>NUCLEOTIDE SEQUENCE [LARGE SCALE GENOMIC DNA]</scope>
    <source>
        <strain evidence="2 3">CGMCC 1.11147</strain>
    </source>
</reference>
<sequence>MRVAWEEEVTTMTSPYEAVVVLSRALDQAGDVLAAVHPDQHSQPTPCQGWDVERLIRHLVATPGKFAAMVRGEQPDWATDPPVAGDPAAAFRTAADDLIHLWHQQGDATDERAADMQTAELAVHTWDLARATGQSAELDESVADRGLALMADGLTPDNRGDAFAEEVEAPDDAPVYHRLAAFSGRRLDDAWLDGTA</sequence>
<feature type="domain" description="Mycothiol-dependent maleylpyruvate isomerase metal-binding" evidence="1">
    <location>
        <begin position="24"/>
        <end position="117"/>
    </location>
</feature>